<organism evidence="3 4">
    <name type="scientific">Serinibacter salmoneus</name>
    <dbReference type="NCBI Taxonomy" id="556530"/>
    <lineage>
        <taxon>Bacteria</taxon>
        <taxon>Bacillati</taxon>
        <taxon>Actinomycetota</taxon>
        <taxon>Actinomycetes</taxon>
        <taxon>Micrococcales</taxon>
        <taxon>Beutenbergiaceae</taxon>
        <taxon>Serinibacter</taxon>
    </lineage>
</organism>
<dbReference type="SUPFAM" id="SSF51261">
    <property type="entry name" value="Duplicated hybrid motif"/>
    <property type="match status" value="1"/>
</dbReference>
<gene>
    <name evidence="3" type="ORF">ATL40_1453</name>
</gene>
<feature type="domain" description="M23ase beta-sheet core" evidence="2">
    <location>
        <begin position="1006"/>
        <end position="1105"/>
    </location>
</feature>
<dbReference type="InterPro" id="IPR050570">
    <property type="entry name" value="Cell_wall_metabolism_enzyme"/>
</dbReference>
<feature type="transmembrane region" description="Helical" evidence="1">
    <location>
        <begin position="532"/>
        <end position="553"/>
    </location>
</feature>
<proteinExistence type="predicted"/>
<sequence>MAGDVQWLDVLPSMEGFGKALKTGADRAAKDAGKSAGLAWAKNFDDAASTDAEAKRVTELERAAKTAQRVVDTETQNIAKARAAQRDAAARVLDAEGRLVKARESGDTSKVEAAELRLEGARERSRATSLKVESAEGALRAAYQEQRDTLGRLDEAQRDNRTETGKTEGAWDKLRGAFKKSDDAAGDAEGSLKKVVTQLALAAGAAATFAAAWGGAMDLSASEATLEASLGLSAEQAEIAGDVAGGLFADSYGESMGDVTGAVEAVMSSIKGMREGTEEDIYAMSERALAFADIMGADVEESTRSAAQLINQGLAADGVEAFDLLGAALQQVPSALRGEVLAASDEYSTFFAQLGLDGPEAVGLLVSASEDGQYGIDKMGDALKELTIRSTDMSSTSVEAYEAAGLSAEDMSARFLAGGEDANAALGELVDGLLGIEDPTDRANAAIALFGTPLEDLGTEGIPEFLSSLSGADSALSDFAGTSGEVTDAASKTVDPIEGVKRAFMGVLAEGVQPLVEPLQAVASWATENPGLMQGVAIALGVFAGALGVAAVAQWAMNSAMLASPITWIILGIVAIGAAVVALVKNWDSVSAWLMDTLGPVADWFVGAWNWMLEAGQAAWEGIKTAAQWAWENVLSPVFTAVDDVITNVVGPAMTWLWENVFVPAWDGIKWAFEVAWNVIKLGLDAMKLYFEKVIAPVATWLWEKVFQPAWDGISAGVTWMWDEVVKPVFDSLSGFVEDVVAPGIARGVEIVKGIWDGLMSLFRAPINWVLETVWNNGIVTVFENVAKAIGSDARLPQASLIGAPSSSGSGASRAPAGVGARAFARGGYAAPGWALVGEEGPELVNFTSPGRVYTAVETAHALAHGEDLSPELSRRAAGASPSQALAPMGDNIVQRVGSAIGSAVSSAASAVTSWVRGGLASAAGLVLDPVKALIGNTVSTWGTFGELTGGAATRQIDNLLEWIRGKDEAATGPGGIGGPPPGMDGWVRPSRGPVTSRFGPRWGGTHAGIDIAGGGPTFAMHDGVVYRTGSGILAGRTGLGIGIDHGGGTFTYYGHNPIGGIQVQPGQKVTAGQHIGYQGATGNVTGIHLHAELHRGGWGRAVNPESLGVFDSGGYLQPGALGMNLSNAPEPVLTGQQWDDIHTLAMRGATAGRMHPDDITALARTMASELGLTLGPIADGYRDLRDTTDGARRRSRMG</sequence>
<keyword evidence="4" id="KW-1185">Reference proteome</keyword>
<evidence type="ECO:0000313" key="4">
    <source>
        <dbReference type="Proteomes" id="UP000224915"/>
    </source>
</evidence>
<dbReference type="PANTHER" id="PTHR21666:SF270">
    <property type="entry name" value="MUREIN HYDROLASE ACTIVATOR ENVC"/>
    <property type="match status" value="1"/>
</dbReference>
<dbReference type="AlphaFoldDB" id="A0A2A9CZL2"/>
<dbReference type="EMBL" id="PDJD01000001">
    <property type="protein sequence ID" value="PFG19877.1"/>
    <property type="molecule type" value="Genomic_DNA"/>
</dbReference>
<dbReference type="CDD" id="cd12797">
    <property type="entry name" value="M23_peptidase"/>
    <property type="match status" value="1"/>
</dbReference>
<dbReference type="RefSeq" id="WP_098468937.1">
    <property type="nucleotide sequence ID" value="NZ_PDJD01000001.1"/>
</dbReference>
<name>A0A2A9CZL2_9MICO</name>
<feature type="transmembrane region" description="Helical" evidence="1">
    <location>
        <begin position="565"/>
        <end position="584"/>
    </location>
</feature>
<dbReference type="GO" id="GO:0004222">
    <property type="term" value="F:metalloendopeptidase activity"/>
    <property type="evidence" value="ECO:0007669"/>
    <property type="project" value="TreeGrafter"/>
</dbReference>
<comment type="caution">
    <text evidence="3">The sequence shown here is derived from an EMBL/GenBank/DDBJ whole genome shotgun (WGS) entry which is preliminary data.</text>
</comment>
<keyword evidence="3" id="KW-0378">Hydrolase</keyword>
<evidence type="ECO:0000256" key="1">
    <source>
        <dbReference type="SAM" id="Phobius"/>
    </source>
</evidence>
<dbReference type="Gene3D" id="2.70.70.10">
    <property type="entry name" value="Glucose Permease (Domain IIA)"/>
    <property type="match status" value="1"/>
</dbReference>
<reference evidence="3 4" key="1">
    <citation type="submission" date="2017-10" db="EMBL/GenBank/DDBJ databases">
        <title>Sequencing the genomes of 1000 actinobacteria strains.</title>
        <authorList>
            <person name="Klenk H.-P."/>
        </authorList>
    </citation>
    <scope>NUCLEOTIDE SEQUENCE [LARGE SCALE GENOMIC DNA]</scope>
    <source>
        <strain evidence="3 4">DSM 21801</strain>
    </source>
</reference>
<evidence type="ECO:0000313" key="3">
    <source>
        <dbReference type="EMBL" id="PFG19877.1"/>
    </source>
</evidence>
<dbReference type="Proteomes" id="UP000224915">
    <property type="component" value="Unassembled WGS sequence"/>
</dbReference>
<dbReference type="PANTHER" id="PTHR21666">
    <property type="entry name" value="PEPTIDASE-RELATED"/>
    <property type="match status" value="1"/>
</dbReference>
<keyword evidence="1" id="KW-0812">Transmembrane</keyword>
<accession>A0A2A9CZL2</accession>
<dbReference type="InterPro" id="IPR011055">
    <property type="entry name" value="Dup_hybrid_motif"/>
</dbReference>
<protein>
    <submittedName>
        <fullName evidence="3">Murein DD-endopeptidase MepM/ murein hydrolase activator NlpD</fullName>
    </submittedName>
</protein>
<evidence type="ECO:0000259" key="2">
    <source>
        <dbReference type="Pfam" id="PF01551"/>
    </source>
</evidence>
<dbReference type="OrthoDB" id="1099523at2"/>
<keyword evidence="1" id="KW-0472">Membrane</keyword>
<keyword evidence="1" id="KW-1133">Transmembrane helix</keyword>
<dbReference type="Pfam" id="PF01551">
    <property type="entry name" value="Peptidase_M23"/>
    <property type="match status" value="1"/>
</dbReference>
<dbReference type="InterPro" id="IPR016047">
    <property type="entry name" value="M23ase_b-sheet_dom"/>
</dbReference>